<dbReference type="EMBL" id="MNCJ02000327">
    <property type="protein sequence ID" value="KAF5779821.1"/>
    <property type="molecule type" value="Genomic_DNA"/>
</dbReference>
<dbReference type="AlphaFoldDB" id="A0A251T5F0"/>
<name>A0A251T5F0_HELAN</name>
<dbReference type="EMBL" id="CM007901">
    <property type="protein sequence ID" value="OTG06370.1"/>
    <property type="molecule type" value="Genomic_DNA"/>
</dbReference>
<evidence type="ECO:0000313" key="3">
    <source>
        <dbReference type="Proteomes" id="UP000215914"/>
    </source>
</evidence>
<dbReference type="Proteomes" id="UP000215914">
    <property type="component" value="Chromosome 12"/>
</dbReference>
<sequence>MTAQLLTDQLKISNVLKEQPFIRKDGVVITREHCQRLNPRFKYGNKTSLNLIECLYLQDILPGILNQLGVH</sequence>
<proteinExistence type="predicted"/>
<accession>A0A251T5F0</accession>
<keyword evidence="3" id="KW-1185">Reference proteome</keyword>
<reference evidence="1" key="3">
    <citation type="submission" date="2020-06" db="EMBL/GenBank/DDBJ databases">
        <title>Helianthus annuus Genome sequencing and assembly Release 2.</title>
        <authorList>
            <person name="Gouzy J."/>
            <person name="Langlade N."/>
            <person name="Munos S."/>
        </authorList>
    </citation>
    <scope>NUCLEOTIDE SEQUENCE</scope>
    <source>
        <tissue evidence="1">Leaves</tissue>
    </source>
</reference>
<protein>
    <submittedName>
        <fullName evidence="2">Uncharacterized protein</fullName>
    </submittedName>
</protein>
<gene>
    <name evidence="2" type="ORF">HannXRQ_Chr12g0384371</name>
    <name evidence="1" type="ORF">HanXRQr2_Chr12g0564001</name>
</gene>
<dbReference type="Gramene" id="mRNA:HanXRQr2_Chr12g0564001">
    <property type="protein sequence ID" value="mRNA:HanXRQr2_Chr12g0564001"/>
    <property type="gene ID" value="HanXRQr2_Chr12g0564001"/>
</dbReference>
<dbReference type="InParanoid" id="A0A251T5F0"/>
<reference evidence="1 3" key="1">
    <citation type="journal article" date="2017" name="Nature">
        <title>The sunflower genome provides insights into oil metabolism, flowering and Asterid evolution.</title>
        <authorList>
            <person name="Badouin H."/>
            <person name="Gouzy J."/>
            <person name="Grassa C.J."/>
            <person name="Murat F."/>
            <person name="Staton S.E."/>
            <person name="Cottret L."/>
            <person name="Lelandais-Briere C."/>
            <person name="Owens G.L."/>
            <person name="Carrere S."/>
            <person name="Mayjonade B."/>
            <person name="Legrand L."/>
            <person name="Gill N."/>
            <person name="Kane N.C."/>
            <person name="Bowers J.E."/>
            <person name="Hubner S."/>
            <person name="Bellec A."/>
            <person name="Berard A."/>
            <person name="Berges H."/>
            <person name="Blanchet N."/>
            <person name="Boniface M.C."/>
            <person name="Brunel D."/>
            <person name="Catrice O."/>
            <person name="Chaidir N."/>
            <person name="Claudel C."/>
            <person name="Donnadieu C."/>
            <person name="Faraut T."/>
            <person name="Fievet G."/>
            <person name="Helmstetter N."/>
            <person name="King M."/>
            <person name="Knapp S.J."/>
            <person name="Lai Z."/>
            <person name="Le Paslier M.C."/>
            <person name="Lippi Y."/>
            <person name="Lorenzon L."/>
            <person name="Mandel J.R."/>
            <person name="Marage G."/>
            <person name="Marchand G."/>
            <person name="Marquand E."/>
            <person name="Bret-Mestries E."/>
            <person name="Morien E."/>
            <person name="Nambeesan S."/>
            <person name="Nguyen T."/>
            <person name="Pegot-Espagnet P."/>
            <person name="Pouilly N."/>
            <person name="Raftis F."/>
            <person name="Sallet E."/>
            <person name="Schiex T."/>
            <person name="Thomas J."/>
            <person name="Vandecasteele C."/>
            <person name="Vares D."/>
            <person name="Vear F."/>
            <person name="Vautrin S."/>
            <person name="Crespi M."/>
            <person name="Mangin B."/>
            <person name="Burke J.M."/>
            <person name="Salse J."/>
            <person name="Munos S."/>
            <person name="Vincourt P."/>
            <person name="Rieseberg L.H."/>
            <person name="Langlade N.B."/>
        </authorList>
    </citation>
    <scope>NUCLEOTIDE SEQUENCE [LARGE SCALE GENOMIC DNA]</scope>
    <source>
        <strain evidence="3">cv. SF193</strain>
        <tissue evidence="1">Leaves</tissue>
    </source>
</reference>
<evidence type="ECO:0000313" key="1">
    <source>
        <dbReference type="EMBL" id="KAF5779821.1"/>
    </source>
</evidence>
<evidence type="ECO:0000313" key="2">
    <source>
        <dbReference type="EMBL" id="OTG06370.1"/>
    </source>
</evidence>
<reference evidence="2" key="2">
    <citation type="submission" date="2017-02" db="EMBL/GenBank/DDBJ databases">
        <title>Sunflower complete genome.</title>
        <authorList>
            <person name="Langlade N."/>
            <person name="Munos S."/>
        </authorList>
    </citation>
    <scope>NUCLEOTIDE SEQUENCE [LARGE SCALE GENOMIC DNA]</scope>
    <source>
        <tissue evidence="2">Leaves</tissue>
    </source>
</reference>
<organism evidence="2 3">
    <name type="scientific">Helianthus annuus</name>
    <name type="common">Common sunflower</name>
    <dbReference type="NCBI Taxonomy" id="4232"/>
    <lineage>
        <taxon>Eukaryota</taxon>
        <taxon>Viridiplantae</taxon>
        <taxon>Streptophyta</taxon>
        <taxon>Embryophyta</taxon>
        <taxon>Tracheophyta</taxon>
        <taxon>Spermatophyta</taxon>
        <taxon>Magnoliopsida</taxon>
        <taxon>eudicotyledons</taxon>
        <taxon>Gunneridae</taxon>
        <taxon>Pentapetalae</taxon>
        <taxon>asterids</taxon>
        <taxon>campanulids</taxon>
        <taxon>Asterales</taxon>
        <taxon>Asteraceae</taxon>
        <taxon>Asteroideae</taxon>
        <taxon>Heliantheae alliance</taxon>
        <taxon>Heliantheae</taxon>
        <taxon>Helianthus</taxon>
    </lineage>
</organism>